<dbReference type="InterPro" id="IPR003695">
    <property type="entry name" value="Ppx_GppA_N"/>
</dbReference>
<dbReference type="Pfam" id="PF02541">
    <property type="entry name" value="Ppx-GppA"/>
    <property type="match status" value="1"/>
</dbReference>
<evidence type="ECO:0000313" key="3">
    <source>
        <dbReference type="Proteomes" id="UP000262325"/>
    </source>
</evidence>
<dbReference type="CDD" id="cd24054">
    <property type="entry name" value="ASKHA_NBD_AaPPX-GppA_MtPPX2-like"/>
    <property type="match status" value="1"/>
</dbReference>
<protein>
    <recommendedName>
        <fullName evidence="1">Ppx/GppA phosphatase N-terminal domain-containing protein</fullName>
    </recommendedName>
</protein>
<dbReference type="Gene3D" id="3.30.420.150">
    <property type="entry name" value="Exopolyphosphatase. Domain 2"/>
    <property type="match status" value="1"/>
</dbReference>
<dbReference type="Gene3D" id="3.30.420.40">
    <property type="match status" value="1"/>
</dbReference>
<proteinExistence type="predicted"/>
<name>A0A3D5Q988_FLESI</name>
<reference evidence="2 3" key="1">
    <citation type="journal article" date="2018" name="Nat. Biotechnol.">
        <title>A standardized bacterial taxonomy based on genome phylogeny substantially revises the tree of life.</title>
        <authorList>
            <person name="Parks D.H."/>
            <person name="Chuvochina M."/>
            <person name="Waite D.W."/>
            <person name="Rinke C."/>
            <person name="Skarshewski A."/>
            <person name="Chaumeil P.A."/>
            <person name="Hugenholtz P."/>
        </authorList>
    </citation>
    <scope>NUCLEOTIDE SEQUENCE [LARGE SCALE GENOMIC DNA]</scope>
    <source>
        <strain evidence="2">UBA8672</strain>
    </source>
</reference>
<dbReference type="EMBL" id="DPPF01000040">
    <property type="protein sequence ID" value="HCW92425.1"/>
    <property type="molecule type" value="Genomic_DNA"/>
</dbReference>
<dbReference type="AlphaFoldDB" id="A0A3D5Q988"/>
<dbReference type="InterPro" id="IPR043129">
    <property type="entry name" value="ATPase_NBD"/>
</dbReference>
<dbReference type="PANTHER" id="PTHR30005:SF0">
    <property type="entry name" value="RETROGRADE REGULATION PROTEIN 2"/>
    <property type="match status" value="1"/>
</dbReference>
<accession>A0A3D5Q988</accession>
<dbReference type="InterPro" id="IPR050273">
    <property type="entry name" value="GppA/Ppx_hydrolase"/>
</dbReference>
<organism evidence="2 3">
    <name type="scientific">Flexistipes sinusarabici</name>
    <dbReference type="NCBI Taxonomy" id="2352"/>
    <lineage>
        <taxon>Bacteria</taxon>
        <taxon>Pseudomonadati</taxon>
        <taxon>Deferribacterota</taxon>
        <taxon>Deferribacteres</taxon>
        <taxon>Deferribacterales</taxon>
        <taxon>Flexistipitaceae</taxon>
        <taxon>Flexistipes</taxon>
    </lineage>
</organism>
<evidence type="ECO:0000259" key="1">
    <source>
        <dbReference type="Pfam" id="PF02541"/>
    </source>
</evidence>
<dbReference type="SUPFAM" id="SSF53067">
    <property type="entry name" value="Actin-like ATPase domain"/>
    <property type="match status" value="2"/>
</dbReference>
<sequence>MLAAGVDIGSNSFRLIIADIEDDKILKIVHEERTIIRLAEGLIETGRLKKENIDHSVEVLSSFRKKINEFGVNKFKFVATSAVREAENASEFLDKLAKKGIYISVIDGKYEGLLTFKGVNAAIDITGKNVLIFDIGGGSTELIFVDNGKVKTVESTELGVVKLSNLYDFKKIVDGKTIAKVESNVKKVLGNFYFSKEDVQKAAATAGTATTVAAIDMGLKDYDYRKVNGYTIDISKIKSILKELAGMPFEKRTSVTGLEKGREDLIIGGIIIMLSILEIAGTNKVTISDFGVREGIVIAAAND</sequence>
<feature type="domain" description="Ppx/GppA phosphatase N-terminal" evidence="1">
    <location>
        <begin position="17"/>
        <end position="298"/>
    </location>
</feature>
<dbReference type="PANTHER" id="PTHR30005">
    <property type="entry name" value="EXOPOLYPHOSPHATASE"/>
    <property type="match status" value="1"/>
</dbReference>
<comment type="caution">
    <text evidence="2">The sequence shown here is derived from an EMBL/GenBank/DDBJ whole genome shotgun (WGS) entry which is preliminary data.</text>
</comment>
<dbReference type="Proteomes" id="UP000262325">
    <property type="component" value="Unassembled WGS sequence"/>
</dbReference>
<gene>
    <name evidence="2" type="ORF">DHM44_01950</name>
</gene>
<dbReference type="GO" id="GO:0016462">
    <property type="term" value="F:pyrophosphatase activity"/>
    <property type="evidence" value="ECO:0007669"/>
    <property type="project" value="TreeGrafter"/>
</dbReference>
<evidence type="ECO:0000313" key="2">
    <source>
        <dbReference type="EMBL" id="HCW92425.1"/>
    </source>
</evidence>